<name>A0A926VGW3_9CYAN</name>
<proteinExistence type="predicted"/>
<keyword evidence="1" id="KW-1133">Transmembrane helix</keyword>
<accession>A0A926VGW3</accession>
<dbReference type="Gene3D" id="3.40.50.620">
    <property type="entry name" value="HUPs"/>
    <property type="match status" value="1"/>
</dbReference>
<dbReference type="GO" id="GO:0000270">
    <property type="term" value="P:peptidoglycan metabolic process"/>
    <property type="evidence" value="ECO:0007669"/>
    <property type="project" value="TreeGrafter"/>
</dbReference>
<dbReference type="AlphaFoldDB" id="A0A926VGW3"/>
<reference evidence="3" key="1">
    <citation type="journal article" date="2015" name="ISME J.">
        <title>Draft Genome Sequence of Streptomyces incarnatus NRRL8089, which Produces the Nucleoside Antibiotic Sinefungin.</title>
        <authorList>
            <person name="Oshima K."/>
            <person name="Hattori M."/>
            <person name="Shimizu H."/>
            <person name="Fukuda K."/>
            <person name="Nemoto M."/>
            <person name="Inagaki K."/>
            <person name="Tamura T."/>
        </authorList>
    </citation>
    <scope>NUCLEOTIDE SEQUENCE</scope>
    <source>
        <strain evidence="3">FACHB-1375</strain>
    </source>
</reference>
<dbReference type="Proteomes" id="UP000641646">
    <property type="component" value="Unassembled WGS sequence"/>
</dbReference>
<feature type="domain" description="DUF218" evidence="2">
    <location>
        <begin position="79"/>
        <end position="253"/>
    </location>
</feature>
<keyword evidence="4" id="KW-1185">Reference proteome</keyword>
<dbReference type="RefSeq" id="WP_190467828.1">
    <property type="nucleotide sequence ID" value="NZ_JACJPW010000055.1"/>
</dbReference>
<evidence type="ECO:0000256" key="1">
    <source>
        <dbReference type="SAM" id="Phobius"/>
    </source>
</evidence>
<dbReference type="PANTHER" id="PTHR30336">
    <property type="entry name" value="INNER MEMBRANE PROTEIN, PROBABLE PERMEASE"/>
    <property type="match status" value="1"/>
</dbReference>
<dbReference type="InterPro" id="IPR051599">
    <property type="entry name" value="Cell_Envelope_Assoc"/>
</dbReference>
<comment type="caution">
    <text evidence="3">The sequence shown here is derived from an EMBL/GenBank/DDBJ whole genome shotgun (WGS) entry which is preliminary data.</text>
</comment>
<dbReference type="EMBL" id="JACJPW010000055">
    <property type="protein sequence ID" value="MBD2183465.1"/>
    <property type="molecule type" value="Genomic_DNA"/>
</dbReference>
<keyword evidence="1" id="KW-0472">Membrane</keyword>
<evidence type="ECO:0000313" key="4">
    <source>
        <dbReference type="Proteomes" id="UP000641646"/>
    </source>
</evidence>
<reference evidence="3" key="2">
    <citation type="submission" date="2020-08" db="EMBL/GenBank/DDBJ databases">
        <authorList>
            <person name="Chen M."/>
            <person name="Teng W."/>
            <person name="Zhao L."/>
            <person name="Hu C."/>
            <person name="Zhou Y."/>
            <person name="Han B."/>
            <person name="Song L."/>
            <person name="Shu W."/>
        </authorList>
    </citation>
    <scope>NUCLEOTIDE SEQUENCE</scope>
    <source>
        <strain evidence="3">FACHB-1375</strain>
    </source>
</reference>
<dbReference type="Pfam" id="PF02698">
    <property type="entry name" value="DUF218"/>
    <property type="match status" value="1"/>
</dbReference>
<keyword evidence="1" id="KW-0812">Transmembrane</keyword>
<gene>
    <name evidence="3" type="ORF">H6G03_20785</name>
</gene>
<protein>
    <submittedName>
        <fullName evidence="3">YdcF family protein</fullName>
    </submittedName>
</protein>
<dbReference type="GO" id="GO:0005886">
    <property type="term" value="C:plasma membrane"/>
    <property type="evidence" value="ECO:0007669"/>
    <property type="project" value="TreeGrafter"/>
</dbReference>
<feature type="transmembrane region" description="Helical" evidence="1">
    <location>
        <begin position="12"/>
        <end position="31"/>
    </location>
</feature>
<dbReference type="PROSITE" id="PS51257">
    <property type="entry name" value="PROKAR_LIPOPROTEIN"/>
    <property type="match status" value="1"/>
</dbReference>
<dbReference type="InterPro" id="IPR003848">
    <property type="entry name" value="DUF218"/>
</dbReference>
<dbReference type="CDD" id="cd06259">
    <property type="entry name" value="YdcF-like"/>
    <property type="match status" value="1"/>
</dbReference>
<evidence type="ECO:0000259" key="2">
    <source>
        <dbReference type="Pfam" id="PF02698"/>
    </source>
</evidence>
<dbReference type="GO" id="GO:0043164">
    <property type="term" value="P:Gram-negative-bacterium-type cell wall biogenesis"/>
    <property type="evidence" value="ECO:0007669"/>
    <property type="project" value="TreeGrafter"/>
</dbReference>
<organism evidence="3 4">
    <name type="scientific">Aerosakkonema funiforme FACHB-1375</name>
    <dbReference type="NCBI Taxonomy" id="2949571"/>
    <lineage>
        <taxon>Bacteria</taxon>
        <taxon>Bacillati</taxon>
        <taxon>Cyanobacteriota</taxon>
        <taxon>Cyanophyceae</taxon>
        <taxon>Oscillatoriophycideae</taxon>
        <taxon>Aerosakkonematales</taxon>
        <taxon>Aerosakkonemataceae</taxon>
        <taxon>Aerosakkonema</taxon>
    </lineage>
</organism>
<evidence type="ECO:0000313" key="3">
    <source>
        <dbReference type="EMBL" id="MBD2183465.1"/>
    </source>
</evidence>
<feature type="transmembrane region" description="Helical" evidence="1">
    <location>
        <begin position="37"/>
        <end position="56"/>
    </location>
</feature>
<dbReference type="PANTHER" id="PTHR30336:SF4">
    <property type="entry name" value="ENVELOPE BIOGENESIS FACTOR ELYC"/>
    <property type="match status" value="1"/>
</dbReference>
<dbReference type="InterPro" id="IPR014729">
    <property type="entry name" value="Rossmann-like_a/b/a_fold"/>
</dbReference>
<sequence>MFLFLSKLLPIFIYPLGLACGLIIVALVMLWKRPKWAGVPIFLALFVLLLASNTWVARGLVRSLEGQYIPTVELPSAPAIVVLGGGILPKKPPRPWVEVAQEGDRILYGAKLYREGKAPILILSGGRIDWKNGGPPESQDMAEIAETMGVPKSAILQDPTSLNTHENAVNVRKILAAKNIEPRVLLVTSAFHMPRSLAIFKRQGIEAIPAPTDFLVVQEDLKEESTWQATLLNLLPDSTRLGDTTRALKEYIGIGIYRLRGWL</sequence>